<evidence type="ECO:0000256" key="2">
    <source>
        <dbReference type="SAM" id="SignalP"/>
    </source>
</evidence>
<evidence type="ECO:0000259" key="4">
    <source>
        <dbReference type="Pfam" id="PF00930"/>
    </source>
</evidence>
<dbReference type="Gene3D" id="3.40.50.1820">
    <property type="entry name" value="alpha/beta hydrolase"/>
    <property type="match status" value="1"/>
</dbReference>
<dbReference type="SUPFAM" id="SSF82171">
    <property type="entry name" value="DPP6 N-terminal domain-like"/>
    <property type="match status" value="1"/>
</dbReference>
<dbReference type="RefSeq" id="WP_240624251.1">
    <property type="nucleotide sequence ID" value="NZ_QQSW01000003.1"/>
</dbReference>
<dbReference type="Pfam" id="PF00326">
    <property type="entry name" value="Peptidase_S9"/>
    <property type="match status" value="1"/>
</dbReference>
<organism evidence="5 6">
    <name type="scientific">Chromatocurvus halotolerans</name>
    <dbReference type="NCBI Taxonomy" id="1132028"/>
    <lineage>
        <taxon>Bacteria</taxon>
        <taxon>Pseudomonadati</taxon>
        <taxon>Pseudomonadota</taxon>
        <taxon>Gammaproteobacteria</taxon>
        <taxon>Cellvibrionales</taxon>
        <taxon>Halieaceae</taxon>
        <taxon>Chromatocurvus</taxon>
    </lineage>
</organism>
<reference evidence="5 6" key="1">
    <citation type="submission" date="2019-03" db="EMBL/GenBank/DDBJ databases">
        <title>Genomic Encyclopedia of Type Strains, Phase IV (KMG-IV): sequencing the most valuable type-strain genomes for metagenomic binning, comparative biology and taxonomic classification.</title>
        <authorList>
            <person name="Goeker M."/>
        </authorList>
    </citation>
    <scope>NUCLEOTIDE SEQUENCE [LARGE SCALE GENOMIC DNA]</scope>
    <source>
        <strain evidence="5 6">DSM 23344</strain>
    </source>
</reference>
<dbReference type="InterPro" id="IPR050278">
    <property type="entry name" value="Serine_Prot_S9B/DPPIV"/>
</dbReference>
<proteinExistence type="predicted"/>
<dbReference type="Pfam" id="PF00930">
    <property type="entry name" value="DPPIV_N"/>
    <property type="match status" value="1"/>
</dbReference>
<dbReference type="PANTHER" id="PTHR11731">
    <property type="entry name" value="PROTEASE FAMILY S9B,C DIPEPTIDYL-PEPTIDASE IV-RELATED"/>
    <property type="match status" value="1"/>
</dbReference>
<gene>
    <name evidence="5" type="ORF">EV688_10542</name>
</gene>
<dbReference type="SUPFAM" id="SSF53474">
    <property type="entry name" value="alpha/beta-Hydrolases"/>
    <property type="match status" value="1"/>
</dbReference>
<dbReference type="InterPro" id="IPR002469">
    <property type="entry name" value="Peptidase_S9B_N"/>
</dbReference>
<protein>
    <submittedName>
        <fullName evidence="5">Dipeptidyl-peptidase-4</fullName>
    </submittedName>
</protein>
<keyword evidence="6" id="KW-1185">Reference proteome</keyword>
<accession>A0A4R2KTD1</accession>
<dbReference type="InterPro" id="IPR029058">
    <property type="entry name" value="AB_hydrolase_fold"/>
</dbReference>
<evidence type="ECO:0000256" key="1">
    <source>
        <dbReference type="SAM" id="MobiDB-lite"/>
    </source>
</evidence>
<feature type="signal peptide" evidence="2">
    <location>
        <begin position="1"/>
        <end position="26"/>
    </location>
</feature>
<feature type="chain" id="PRO_5020760704" evidence="2">
    <location>
        <begin position="27"/>
        <end position="772"/>
    </location>
</feature>
<dbReference type="Gene3D" id="2.140.10.30">
    <property type="entry name" value="Dipeptidylpeptidase IV, N-terminal domain"/>
    <property type="match status" value="1"/>
</dbReference>
<feature type="domain" description="Dipeptidylpeptidase IV N-terminal" evidence="4">
    <location>
        <begin position="134"/>
        <end position="482"/>
    </location>
</feature>
<sequence length="772" mass="86693">MSLPPTARRMMLFSLGAIALWATAPAKTVADEDARQANAMLTNEAIFSTEDYAAKEPGATQWLTADNAYTALEPAPGHEEREAGVDENGEETPPPQEIVAYDLATLERRVLVTTKQLTPEGRDSPLAVDDYAWSDDRRRLLIYTNSEQVWRVKSRGDYWVLNLDTGHLRQLGGTDAAPSSLQFAKFSPDGRAVAYVRDADIFLESDSGDIHKLTERGSEAIINGIMSWAYEEEFSIRDGFRFSPDGARIAFWQFDTSGVRDFLIIDNTSELYPTVTRIPYPKVGETVSAARIGMVSIEGGDPVWVEPPGDPRQHYIPRMQWAGSSDAVLLQQVNRRQNRNQFYYADASDGSLTPVLVDEEATHLDDFHDVKWLQDGKFFTLISERSGWRHIYRVSRDGSSLVDLTPGDYDVDELVAVNEADNALYFTASPDDSASRYLFRTTLDGSNEAARITPGSFSGDNVYDIADDGQHAIHRHSRLLQPPQYRLVTLPGHAERRMLEDNSALRERLSTLAGGDPEFFSVKARDGLVMDGFMLRPANVDRRQSYPLLMYVYGEVAGQTVRDRWVGDRNLWHWLMTQRGYAVASIDNRGTPALKGRDWRKSLYGGIGILSSRDQYDGLQALLARHDYLDPERVGIWGHSGGGSMTLNMLFRHPEAYSVGISRAPVSDQRLYDAIYQERYSGLPDEHAEGYVQGSPITHAAGLEGKLLLIHGTGDDNVHYQSAERLIDELVRLNKPFDFLPYPNRRHALTLGDGTELHLYSTMTRYLEEHLK</sequence>
<comment type="caution">
    <text evidence="5">The sequence shown here is derived from an EMBL/GenBank/DDBJ whole genome shotgun (WGS) entry which is preliminary data.</text>
</comment>
<dbReference type="AlphaFoldDB" id="A0A4R2KTD1"/>
<evidence type="ECO:0000313" key="6">
    <source>
        <dbReference type="Proteomes" id="UP000294980"/>
    </source>
</evidence>
<dbReference type="GO" id="GO:0006508">
    <property type="term" value="P:proteolysis"/>
    <property type="evidence" value="ECO:0007669"/>
    <property type="project" value="InterPro"/>
</dbReference>
<feature type="region of interest" description="Disordered" evidence="1">
    <location>
        <begin position="76"/>
        <end position="95"/>
    </location>
</feature>
<evidence type="ECO:0000313" key="5">
    <source>
        <dbReference type="EMBL" id="TCO76082.1"/>
    </source>
</evidence>
<dbReference type="PANTHER" id="PTHR11731:SF193">
    <property type="entry name" value="DIPEPTIDYL PEPTIDASE 9"/>
    <property type="match status" value="1"/>
</dbReference>
<feature type="domain" description="Peptidase S9 prolyl oligopeptidase catalytic" evidence="3">
    <location>
        <begin position="575"/>
        <end position="772"/>
    </location>
</feature>
<dbReference type="EMBL" id="SLWX01000005">
    <property type="protein sequence ID" value="TCO76082.1"/>
    <property type="molecule type" value="Genomic_DNA"/>
</dbReference>
<keyword evidence="2" id="KW-0732">Signal</keyword>
<evidence type="ECO:0000259" key="3">
    <source>
        <dbReference type="Pfam" id="PF00326"/>
    </source>
</evidence>
<name>A0A4R2KTD1_9GAMM</name>
<dbReference type="GO" id="GO:0008239">
    <property type="term" value="F:dipeptidyl-peptidase activity"/>
    <property type="evidence" value="ECO:0007669"/>
    <property type="project" value="TreeGrafter"/>
</dbReference>
<dbReference type="InterPro" id="IPR001375">
    <property type="entry name" value="Peptidase_S9_cat"/>
</dbReference>
<dbReference type="Proteomes" id="UP000294980">
    <property type="component" value="Unassembled WGS sequence"/>
</dbReference>
<dbReference type="GO" id="GO:0008236">
    <property type="term" value="F:serine-type peptidase activity"/>
    <property type="evidence" value="ECO:0007669"/>
    <property type="project" value="InterPro"/>
</dbReference>